<name>A0ABW5Z745_9FLAO</name>
<reference evidence="2" key="1">
    <citation type="journal article" date="2019" name="Int. J. Syst. Evol. Microbiol.">
        <title>The Global Catalogue of Microorganisms (GCM) 10K type strain sequencing project: providing services to taxonomists for standard genome sequencing and annotation.</title>
        <authorList>
            <consortium name="The Broad Institute Genomics Platform"/>
            <consortium name="The Broad Institute Genome Sequencing Center for Infectious Disease"/>
            <person name="Wu L."/>
            <person name="Ma J."/>
        </authorList>
    </citation>
    <scope>NUCLEOTIDE SEQUENCE [LARGE SCALE GENOMIC DNA]</scope>
    <source>
        <strain evidence="2">KCTC 52644</strain>
    </source>
</reference>
<dbReference type="Proteomes" id="UP001597549">
    <property type="component" value="Unassembled WGS sequence"/>
</dbReference>
<dbReference type="RefSeq" id="WP_379804824.1">
    <property type="nucleotide sequence ID" value="NZ_JBHUOL010000010.1"/>
</dbReference>
<evidence type="ECO:0000313" key="1">
    <source>
        <dbReference type="EMBL" id="MFD2907941.1"/>
    </source>
</evidence>
<comment type="caution">
    <text evidence="1">The sequence shown here is derived from an EMBL/GenBank/DDBJ whole genome shotgun (WGS) entry which is preliminary data.</text>
</comment>
<sequence>MRNFTLYGLKKGSKINLIYDAKRKEVTTANGCDLNTDIIEISEEISFSIPTYISINGIPFFPTKYEFINSGEVIYSSINPPKENIFLDDDNFLNLRAKTKLNTIAPNDLNLYDINGRKRYPQQNQIMKESAREHAQKLIDIGILKIPEEIASKIQWHWCHMISFRMLPTEKAQKKNNLFCGTSACNGHMTNIEAAVKKFIKEFKRPLGLEVTVTTYKDSLVAKRIRYRVYDKKDSKISHSEYFDALTDIKTDVLDFFTVYDRLVENFKC</sequence>
<dbReference type="EMBL" id="JBHUOL010000010">
    <property type="protein sequence ID" value="MFD2907941.1"/>
    <property type="molecule type" value="Genomic_DNA"/>
</dbReference>
<dbReference type="InterPro" id="IPR044929">
    <property type="entry name" value="DNA/RNA_non-sp_Endonuclease_sf"/>
</dbReference>
<gene>
    <name evidence="1" type="ORF">ACFSX9_04260</name>
</gene>
<proteinExistence type="predicted"/>
<dbReference type="Gene3D" id="3.40.570.10">
    <property type="entry name" value="Extracellular Endonuclease, subunit A"/>
    <property type="match status" value="1"/>
</dbReference>
<protein>
    <submittedName>
        <fullName evidence="1">Uncharacterized protein</fullName>
    </submittedName>
</protein>
<evidence type="ECO:0000313" key="2">
    <source>
        <dbReference type="Proteomes" id="UP001597549"/>
    </source>
</evidence>
<organism evidence="1 2">
    <name type="scientific">Flavobacterium ardleyense</name>
    <dbReference type="NCBI Taxonomy" id="2038737"/>
    <lineage>
        <taxon>Bacteria</taxon>
        <taxon>Pseudomonadati</taxon>
        <taxon>Bacteroidota</taxon>
        <taxon>Flavobacteriia</taxon>
        <taxon>Flavobacteriales</taxon>
        <taxon>Flavobacteriaceae</taxon>
        <taxon>Flavobacterium</taxon>
    </lineage>
</organism>
<accession>A0ABW5Z745</accession>
<keyword evidence="2" id="KW-1185">Reference proteome</keyword>